<evidence type="ECO:0000256" key="1">
    <source>
        <dbReference type="SAM" id="MobiDB-lite"/>
    </source>
</evidence>
<accession>A0A9N7VUE1</accession>
<reference evidence="2" key="1">
    <citation type="submission" date="2020-03" db="EMBL/GenBank/DDBJ databases">
        <authorList>
            <person name="Weist P."/>
        </authorList>
    </citation>
    <scope>NUCLEOTIDE SEQUENCE</scope>
</reference>
<keyword evidence="3" id="KW-1185">Reference proteome</keyword>
<dbReference type="AlphaFoldDB" id="A0A9N7VUE1"/>
<dbReference type="Proteomes" id="UP001153269">
    <property type="component" value="Unassembled WGS sequence"/>
</dbReference>
<evidence type="ECO:0000313" key="2">
    <source>
        <dbReference type="EMBL" id="CAB1457129.1"/>
    </source>
</evidence>
<sequence>MIFSTIGVMNKRNVEAMSPARDFAWIVGHGQTLLRAASTAEEEQRLPYRPYARDTHIISLFLDLKVSVSTSPVGMVVQPWSCPSSSSKDDKSAEASPTGS</sequence>
<evidence type="ECO:0000313" key="3">
    <source>
        <dbReference type="Proteomes" id="UP001153269"/>
    </source>
</evidence>
<feature type="region of interest" description="Disordered" evidence="1">
    <location>
        <begin position="79"/>
        <end position="100"/>
    </location>
</feature>
<comment type="caution">
    <text evidence="2">The sequence shown here is derived from an EMBL/GenBank/DDBJ whole genome shotgun (WGS) entry which is preliminary data.</text>
</comment>
<organism evidence="2 3">
    <name type="scientific">Pleuronectes platessa</name>
    <name type="common">European plaice</name>
    <dbReference type="NCBI Taxonomy" id="8262"/>
    <lineage>
        <taxon>Eukaryota</taxon>
        <taxon>Metazoa</taxon>
        <taxon>Chordata</taxon>
        <taxon>Craniata</taxon>
        <taxon>Vertebrata</taxon>
        <taxon>Euteleostomi</taxon>
        <taxon>Actinopterygii</taxon>
        <taxon>Neopterygii</taxon>
        <taxon>Teleostei</taxon>
        <taxon>Neoteleostei</taxon>
        <taxon>Acanthomorphata</taxon>
        <taxon>Carangaria</taxon>
        <taxon>Pleuronectiformes</taxon>
        <taxon>Pleuronectoidei</taxon>
        <taxon>Pleuronectidae</taxon>
        <taxon>Pleuronectes</taxon>
    </lineage>
</organism>
<dbReference type="EMBL" id="CADEAL010004326">
    <property type="protein sequence ID" value="CAB1457129.1"/>
    <property type="molecule type" value="Genomic_DNA"/>
</dbReference>
<name>A0A9N7VUE1_PLEPL</name>
<protein>
    <submittedName>
        <fullName evidence="2">Uncharacterized protein</fullName>
    </submittedName>
</protein>
<gene>
    <name evidence="2" type="ORF">PLEPLA_LOCUS44933</name>
</gene>
<proteinExistence type="predicted"/>